<dbReference type="InterPro" id="IPR008928">
    <property type="entry name" value="6-hairpin_glycosidase_sf"/>
</dbReference>
<proteinExistence type="predicted"/>
<feature type="domain" description="F5/8 type C" evidence="1">
    <location>
        <begin position="548"/>
        <end position="693"/>
    </location>
</feature>
<dbReference type="InterPro" id="IPR012341">
    <property type="entry name" value="6hp_glycosidase-like_sf"/>
</dbReference>
<dbReference type="InterPro" id="IPR000421">
    <property type="entry name" value="FA58C"/>
</dbReference>
<dbReference type="Proteomes" id="UP000676409">
    <property type="component" value="Chromosome"/>
</dbReference>
<dbReference type="PROSITE" id="PS50022">
    <property type="entry name" value="FA58C_3"/>
    <property type="match status" value="1"/>
</dbReference>
<dbReference type="SUPFAM" id="SSF48208">
    <property type="entry name" value="Six-hairpin glycosidases"/>
    <property type="match status" value="1"/>
</dbReference>
<protein>
    <submittedName>
        <fullName evidence="2">Discoidin domain-containing protein</fullName>
    </submittedName>
</protein>
<dbReference type="GO" id="GO:0005975">
    <property type="term" value="P:carbohydrate metabolic process"/>
    <property type="evidence" value="ECO:0007669"/>
    <property type="project" value="InterPro"/>
</dbReference>
<dbReference type="Gene3D" id="1.50.10.10">
    <property type="match status" value="1"/>
</dbReference>
<dbReference type="Gene3D" id="2.60.120.260">
    <property type="entry name" value="Galactose-binding domain-like"/>
    <property type="match status" value="1"/>
</dbReference>
<dbReference type="AlphaFoldDB" id="A0A975G3S3"/>
<reference evidence="2" key="1">
    <citation type="submission" date="2021-04" db="EMBL/GenBank/DDBJ databases">
        <title>The complete genome sequence of Caulobacter sp. S6.</title>
        <authorList>
            <person name="Tang Y."/>
            <person name="Ouyang W."/>
            <person name="Liu Q."/>
            <person name="Huang B."/>
            <person name="Guo Z."/>
            <person name="Lei P."/>
        </authorList>
    </citation>
    <scope>NUCLEOTIDE SEQUENCE</scope>
    <source>
        <strain evidence="2">S6</strain>
    </source>
</reference>
<dbReference type="Pfam" id="PF22422">
    <property type="entry name" value="MGH1-like_GH"/>
    <property type="match status" value="1"/>
</dbReference>
<accession>A0A975G3S3</accession>
<keyword evidence="3" id="KW-1185">Reference proteome</keyword>
<dbReference type="EMBL" id="CP073078">
    <property type="protein sequence ID" value="QUD90340.1"/>
    <property type="molecule type" value="Genomic_DNA"/>
</dbReference>
<evidence type="ECO:0000313" key="2">
    <source>
        <dbReference type="EMBL" id="QUD90340.1"/>
    </source>
</evidence>
<gene>
    <name evidence="2" type="ORF">KCG34_10995</name>
</gene>
<evidence type="ECO:0000313" key="3">
    <source>
        <dbReference type="Proteomes" id="UP000676409"/>
    </source>
</evidence>
<sequence>MPPTPQPVKSLAPEPGPSISRRIALALCAVVTHLSAHSASAAASGPLDERAILADRFGADAPWYAGNIPLFEASDRTIEEVYYYRWKVFRAHQRDLGPDGYITTEFLDDVSWQRQPFASLNDATAFHIHEGRWLRDRRYVHDYIDFMYDGGGNDRHFSEPIAAAVYDNFLVDLDRPAALRHLDAMKHVYRLWDDHFDFDKGLYWIEPLADATEYTIASIDASGGKDGFTGGQAFRPSINGYMYANARAIARLSALAGDEKDAGMFDARADALRGRVVDSLWNDKLGHFVDRYKVDNAFVHYWGPIRGRELVGYLPWTFELAPDDATRAAAWAHLLSPAELGGKAGPRTVEPSYPNYLRQFRYDWQTGLRECQWNGPSWPFQTTQALTGLANLLHDYHQSVVGRADYLRLLHQYAALHFQDGRLDLEEDYDPDTGRPIVGLPRSHHYNHSGFADLIITGLAGLHPRADDVLEVDPLVPADPPGAAYFALQDAPYHGHLVTIVFDATGARYHRGPGLFLYADGRLLAHADRLSHLTAHLPSRPAAPIIRRLDLAMNLVGDDYPRPSASTNNDPASLHQSLDGRVWFFSDVANGWTTAGSTAVENWFAVDFGRPTAISAAELYFGGDARAFAAPGAYRIEVLRNGRWVEPRQVSYSPAVENGATNLQWVQTVASAIRVVMKSAPGRAVRLVEFKVF</sequence>
<name>A0A975G3S3_9CAUL</name>
<dbReference type="InterPro" id="IPR008979">
    <property type="entry name" value="Galactose-bd-like_sf"/>
</dbReference>
<dbReference type="KEGG" id="caul:KCG34_10995"/>
<dbReference type="Pfam" id="PF00754">
    <property type="entry name" value="F5_F8_type_C"/>
    <property type="match status" value="1"/>
</dbReference>
<organism evidence="2 3">
    <name type="scientific">Phenylobacterium montanum</name>
    <dbReference type="NCBI Taxonomy" id="2823693"/>
    <lineage>
        <taxon>Bacteria</taxon>
        <taxon>Pseudomonadati</taxon>
        <taxon>Pseudomonadota</taxon>
        <taxon>Alphaproteobacteria</taxon>
        <taxon>Caulobacterales</taxon>
        <taxon>Caulobacteraceae</taxon>
        <taxon>Phenylobacterium</taxon>
    </lineage>
</organism>
<dbReference type="SUPFAM" id="SSF49785">
    <property type="entry name" value="Galactose-binding domain-like"/>
    <property type="match status" value="1"/>
</dbReference>
<evidence type="ECO:0000259" key="1">
    <source>
        <dbReference type="PROSITE" id="PS50022"/>
    </source>
</evidence>
<dbReference type="InterPro" id="IPR054491">
    <property type="entry name" value="MGH1-like_GH"/>
</dbReference>